<proteinExistence type="predicted"/>
<evidence type="ECO:0000313" key="2">
    <source>
        <dbReference type="EMBL" id="KAF2292377.1"/>
    </source>
</evidence>
<comment type="caution">
    <text evidence="2">The sequence shown here is derived from an EMBL/GenBank/DDBJ whole genome shotgun (WGS) entry which is preliminary data.</text>
</comment>
<feature type="region of interest" description="Disordered" evidence="1">
    <location>
        <begin position="54"/>
        <end position="92"/>
    </location>
</feature>
<gene>
    <name evidence="2" type="ORF">GH714_021574</name>
</gene>
<protein>
    <submittedName>
        <fullName evidence="2">Uncharacterized protein</fullName>
    </submittedName>
</protein>
<evidence type="ECO:0000256" key="1">
    <source>
        <dbReference type="SAM" id="MobiDB-lite"/>
    </source>
</evidence>
<evidence type="ECO:0000313" key="3">
    <source>
        <dbReference type="Proteomes" id="UP000467840"/>
    </source>
</evidence>
<dbReference type="EMBL" id="JAAGAX010000014">
    <property type="protein sequence ID" value="KAF2292377.1"/>
    <property type="molecule type" value="Genomic_DNA"/>
</dbReference>
<accession>A0A6A6KUQ0</accession>
<sequence>MDRALDTDDDGGCFDRMIAAIKLLEETILTTFMQQVRAKAMSKHDDQLAAYVPKKSRGHGQRIDKKPHSQSSFFHHVKSSGSMNENKERVGGKRCFQSADKRFQFSYRDEEKLKEPKEKIQVTLMEPCGFESKMWLRQWNL</sequence>
<organism evidence="2 3">
    <name type="scientific">Hevea brasiliensis</name>
    <name type="common">Para rubber tree</name>
    <name type="synonym">Siphonia brasiliensis</name>
    <dbReference type="NCBI Taxonomy" id="3981"/>
    <lineage>
        <taxon>Eukaryota</taxon>
        <taxon>Viridiplantae</taxon>
        <taxon>Streptophyta</taxon>
        <taxon>Embryophyta</taxon>
        <taxon>Tracheophyta</taxon>
        <taxon>Spermatophyta</taxon>
        <taxon>Magnoliopsida</taxon>
        <taxon>eudicotyledons</taxon>
        <taxon>Gunneridae</taxon>
        <taxon>Pentapetalae</taxon>
        <taxon>rosids</taxon>
        <taxon>fabids</taxon>
        <taxon>Malpighiales</taxon>
        <taxon>Euphorbiaceae</taxon>
        <taxon>Crotonoideae</taxon>
        <taxon>Micrandreae</taxon>
        <taxon>Hevea</taxon>
    </lineage>
</organism>
<reference evidence="2 3" key="1">
    <citation type="journal article" date="2020" name="Mol. Plant">
        <title>The Chromosome-Based Rubber Tree Genome Provides New Insights into Spurge Genome Evolution and Rubber Biosynthesis.</title>
        <authorList>
            <person name="Liu J."/>
            <person name="Shi C."/>
            <person name="Shi C.C."/>
            <person name="Li W."/>
            <person name="Zhang Q.J."/>
            <person name="Zhang Y."/>
            <person name="Li K."/>
            <person name="Lu H.F."/>
            <person name="Shi C."/>
            <person name="Zhu S.T."/>
            <person name="Xiao Z.Y."/>
            <person name="Nan H."/>
            <person name="Yue Y."/>
            <person name="Zhu X.G."/>
            <person name="Wu Y."/>
            <person name="Hong X.N."/>
            <person name="Fan G.Y."/>
            <person name="Tong Y."/>
            <person name="Zhang D."/>
            <person name="Mao C.L."/>
            <person name="Liu Y.L."/>
            <person name="Hao S.J."/>
            <person name="Liu W.Q."/>
            <person name="Lv M.Q."/>
            <person name="Zhang H.B."/>
            <person name="Liu Y."/>
            <person name="Hu-Tang G.R."/>
            <person name="Wang J.P."/>
            <person name="Wang J.H."/>
            <person name="Sun Y.H."/>
            <person name="Ni S.B."/>
            <person name="Chen W.B."/>
            <person name="Zhang X.C."/>
            <person name="Jiao Y.N."/>
            <person name="Eichler E.E."/>
            <person name="Li G.H."/>
            <person name="Liu X."/>
            <person name="Gao L.Z."/>
        </authorList>
    </citation>
    <scope>NUCLEOTIDE SEQUENCE [LARGE SCALE GENOMIC DNA]</scope>
    <source>
        <strain evidence="3">cv. GT1</strain>
        <tissue evidence="2">Leaf</tissue>
    </source>
</reference>
<keyword evidence="3" id="KW-1185">Reference proteome</keyword>
<dbReference type="AlphaFoldDB" id="A0A6A6KUQ0"/>
<dbReference type="Proteomes" id="UP000467840">
    <property type="component" value="Chromosome 13"/>
</dbReference>
<name>A0A6A6KUQ0_HEVBR</name>
<feature type="compositionally biased region" description="Polar residues" evidence="1">
    <location>
        <begin position="69"/>
        <end position="84"/>
    </location>
</feature>